<dbReference type="InterPro" id="IPR029052">
    <property type="entry name" value="Metallo-depent_PP-like"/>
</dbReference>
<keyword evidence="5" id="KW-0464">Manganese</keyword>
<dbReference type="Gene3D" id="3.60.21.10">
    <property type="match status" value="1"/>
</dbReference>
<evidence type="ECO:0000256" key="7">
    <source>
        <dbReference type="ARBA" id="ARBA00048336"/>
    </source>
</evidence>
<dbReference type="PROSITE" id="PS00125">
    <property type="entry name" value="SER_THR_PHOSPHATASE"/>
    <property type="match status" value="1"/>
</dbReference>
<evidence type="ECO:0000313" key="11">
    <source>
        <dbReference type="EMBL" id="OHS93122.1"/>
    </source>
</evidence>
<feature type="region of interest" description="Disordered" evidence="9">
    <location>
        <begin position="365"/>
        <end position="393"/>
    </location>
</feature>
<comment type="catalytic activity">
    <reaction evidence="6">
        <text>O-phospho-L-seryl-[protein] + H2O = L-seryl-[protein] + phosphate</text>
        <dbReference type="Rhea" id="RHEA:20629"/>
        <dbReference type="Rhea" id="RHEA-COMP:9863"/>
        <dbReference type="Rhea" id="RHEA-COMP:11604"/>
        <dbReference type="ChEBI" id="CHEBI:15377"/>
        <dbReference type="ChEBI" id="CHEBI:29999"/>
        <dbReference type="ChEBI" id="CHEBI:43474"/>
        <dbReference type="ChEBI" id="CHEBI:83421"/>
        <dbReference type="EC" id="3.1.3.16"/>
    </reaction>
</comment>
<comment type="similarity">
    <text evidence="8">Belongs to the PPP phosphatase family.</text>
</comment>
<keyword evidence="2" id="KW-0479">Metal-binding</keyword>
<gene>
    <name evidence="11" type="ORF">TRFO_40547</name>
</gene>
<dbReference type="Proteomes" id="UP000179807">
    <property type="component" value="Unassembled WGS sequence"/>
</dbReference>
<proteinExistence type="inferred from homology"/>
<dbReference type="EMBL" id="MLAK01001430">
    <property type="protein sequence ID" value="OHS93122.1"/>
    <property type="molecule type" value="Genomic_DNA"/>
</dbReference>
<evidence type="ECO:0000256" key="2">
    <source>
        <dbReference type="ARBA" id="ARBA00022723"/>
    </source>
</evidence>
<keyword evidence="12" id="KW-1185">Reference proteome</keyword>
<evidence type="ECO:0000256" key="1">
    <source>
        <dbReference type="ARBA" id="ARBA00001936"/>
    </source>
</evidence>
<comment type="catalytic activity">
    <reaction evidence="7 8">
        <text>O-phospho-L-threonyl-[protein] + H2O = L-threonyl-[protein] + phosphate</text>
        <dbReference type="Rhea" id="RHEA:47004"/>
        <dbReference type="Rhea" id="RHEA-COMP:11060"/>
        <dbReference type="Rhea" id="RHEA-COMP:11605"/>
        <dbReference type="ChEBI" id="CHEBI:15377"/>
        <dbReference type="ChEBI" id="CHEBI:30013"/>
        <dbReference type="ChEBI" id="CHEBI:43474"/>
        <dbReference type="ChEBI" id="CHEBI:61977"/>
        <dbReference type="EC" id="3.1.3.16"/>
    </reaction>
</comment>
<dbReference type="GeneID" id="94847979"/>
<evidence type="ECO:0000259" key="10">
    <source>
        <dbReference type="PROSITE" id="PS00125"/>
    </source>
</evidence>
<dbReference type="RefSeq" id="XP_068346259.1">
    <property type="nucleotide sequence ID" value="XM_068513275.1"/>
</dbReference>
<dbReference type="Pfam" id="PF00149">
    <property type="entry name" value="Metallophos"/>
    <property type="match status" value="1"/>
</dbReference>
<sequence length="393" mass="44271">MPAIQSDAKLLASRMVPLRLPRFTPEQVSGICRQVQKIFSSEPTILEVYSPVTVVGDIHGHILDLFRILNKCGMPPFRKYLFLGDIVDRGEFSIETLIVIFLLKIVYTDHIYIIRGNHEFDYLCQQCGFFTEVVKYYEEPTVYNSCINVFGHIPLAAKINNSFLCVHGGIGPSFTSLDKFYSIKKPFDDFGDDDFIDSVLWSDPSTDVEQYAPSSRGSGYFFGAEATKEFCEKNHIKMIIRGHECVNDGFEYHFDQKLITVFSASNYCGLVGNKAAVLEIISTDKLVTHDFPPLPYLNRYEALFGAHLPEEPRSPVSPNSAPRFSNSVRAPLVHSMVPAIEIGGTDSLNAFPKLPTLRTFENLPPLKNFSPRRPSLAAPTVHSPRKRRKSSVY</sequence>
<evidence type="ECO:0000256" key="9">
    <source>
        <dbReference type="SAM" id="MobiDB-lite"/>
    </source>
</evidence>
<dbReference type="InterPro" id="IPR006186">
    <property type="entry name" value="Ser/Thr-sp_prot-phosphatase"/>
</dbReference>
<evidence type="ECO:0000256" key="5">
    <source>
        <dbReference type="ARBA" id="ARBA00023211"/>
    </source>
</evidence>
<dbReference type="GO" id="GO:0005737">
    <property type="term" value="C:cytoplasm"/>
    <property type="evidence" value="ECO:0007669"/>
    <property type="project" value="TreeGrafter"/>
</dbReference>
<feature type="compositionally biased region" description="Basic residues" evidence="9">
    <location>
        <begin position="383"/>
        <end position="393"/>
    </location>
</feature>
<dbReference type="VEuPathDB" id="TrichDB:TRFO_40547"/>
<dbReference type="InterPro" id="IPR050341">
    <property type="entry name" value="PP1_catalytic_subunit"/>
</dbReference>
<evidence type="ECO:0000256" key="3">
    <source>
        <dbReference type="ARBA" id="ARBA00022801"/>
    </source>
</evidence>
<dbReference type="PANTHER" id="PTHR11668:SF300">
    <property type="entry name" value="SERINE_THREONINE-PROTEIN PHOSPHATASE"/>
    <property type="match status" value="1"/>
</dbReference>
<dbReference type="CDD" id="cd00144">
    <property type="entry name" value="MPP_PPP_family"/>
    <property type="match status" value="1"/>
</dbReference>
<evidence type="ECO:0000256" key="6">
    <source>
        <dbReference type="ARBA" id="ARBA00047761"/>
    </source>
</evidence>
<feature type="domain" description="Serine/threonine specific protein phosphatases" evidence="10">
    <location>
        <begin position="114"/>
        <end position="119"/>
    </location>
</feature>
<dbReference type="SUPFAM" id="SSF56300">
    <property type="entry name" value="Metallo-dependent phosphatases"/>
    <property type="match status" value="1"/>
</dbReference>
<name>A0A1J4J129_9EUKA</name>
<accession>A0A1J4J129</accession>
<dbReference type="OrthoDB" id="10489658at2759"/>
<evidence type="ECO:0000256" key="8">
    <source>
        <dbReference type="RuleBase" id="RU004273"/>
    </source>
</evidence>
<protein>
    <recommendedName>
        <fullName evidence="8">Serine/threonine-protein phosphatase</fullName>
        <ecNumber evidence="8">3.1.3.16</ecNumber>
    </recommendedName>
</protein>
<dbReference type="GO" id="GO:0005634">
    <property type="term" value="C:nucleus"/>
    <property type="evidence" value="ECO:0007669"/>
    <property type="project" value="TreeGrafter"/>
</dbReference>
<dbReference type="PANTHER" id="PTHR11668">
    <property type="entry name" value="SERINE/THREONINE PROTEIN PHOSPHATASE"/>
    <property type="match status" value="1"/>
</dbReference>
<comment type="cofactor">
    <cofactor evidence="1">
        <name>Mn(2+)</name>
        <dbReference type="ChEBI" id="CHEBI:29035"/>
    </cofactor>
</comment>
<keyword evidence="3 8" id="KW-0378">Hydrolase</keyword>
<dbReference type="SMART" id="SM00156">
    <property type="entry name" value="PP2Ac"/>
    <property type="match status" value="1"/>
</dbReference>
<dbReference type="PRINTS" id="PR00114">
    <property type="entry name" value="STPHPHTASE"/>
</dbReference>
<dbReference type="InterPro" id="IPR004843">
    <property type="entry name" value="Calcineurin-like_PHP"/>
</dbReference>
<reference evidence="11" key="1">
    <citation type="submission" date="2016-10" db="EMBL/GenBank/DDBJ databases">
        <authorList>
            <person name="Benchimol M."/>
            <person name="Almeida L.G."/>
            <person name="Vasconcelos A.T."/>
            <person name="Perreira-Neves A."/>
            <person name="Rosa I.A."/>
            <person name="Tasca T."/>
            <person name="Bogo M.R."/>
            <person name="de Souza W."/>
        </authorList>
    </citation>
    <scope>NUCLEOTIDE SEQUENCE [LARGE SCALE GENOMIC DNA]</scope>
    <source>
        <strain evidence="11">K</strain>
    </source>
</reference>
<keyword evidence="4" id="KW-0904">Protein phosphatase</keyword>
<organism evidence="11 12">
    <name type="scientific">Tritrichomonas foetus</name>
    <dbReference type="NCBI Taxonomy" id="1144522"/>
    <lineage>
        <taxon>Eukaryota</taxon>
        <taxon>Metamonada</taxon>
        <taxon>Parabasalia</taxon>
        <taxon>Tritrichomonadida</taxon>
        <taxon>Tritrichomonadidae</taxon>
        <taxon>Tritrichomonas</taxon>
    </lineage>
</organism>
<dbReference type="EC" id="3.1.3.16" evidence="8"/>
<dbReference type="GO" id="GO:0046872">
    <property type="term" value="F:metal ion binding"/>
    <property type="evidence" value="ECO:0007669"/>
    <property type="project" value="UniProtKB-KW"/>
</dbReference>
<comment type="caution">
    <text evidence="11">The sequence shown here is derived from an EMBL/GenBank/DDBJ whole genome shotgun (WGS) entry which is preliminary data.</text>
</comment>
<dbReference type="AlphaFoldDB" id="A0A1J4J129"/>
<evidence type="ECO:0000313" key="12">
    <source>
        <dbReference type="Proteomes" id="UP000179807"/>
    </source>
</evidence>
<dbReference type="GO" id="GO:0004722">
    <property type="term" value="F:protein serine/threonine phosphatase activity"/>
    <property type="evidence" value="ECO:0007669"/>
    <property type="project" value="UniProtKB-EC"/>
</dbReference>
<evidence type="ECO:0000256" key="4">
    <source>
        <dbReference type="ARBA" id="ARBA00022912"/>
    </source>
</evidence>